<gene>
    <name evidence="1" type="ORF">Dsin_012565</name>
</gene>
<reference evidence="1" key="1">
    <citation type="journal article" date="2023" name="Plant J.">
        <title>Genome sequences and population genomics provide insights into the demographic history, inbreeding, and mutation load of two 'living fossil' tree species of Dipteronia.</title>
        <authorList>
            <person name="Feng Y."/>
            <person name="Comes H.P."/>
            <person name="Chen J."/>
            <person name="Zhu S."/>
            <person name="Lu R."/>
            <person name="Zhang X."/>
            <person name="Li P."/>
            <person name="Qiu J."/>
            <person name="Olsen K.M."/>
            <person name="Qiu Y."/>
        </authorList>
    </citation>
    <scope>NUCLEOTIDE SEQUENCE</scope>
    <source>
        <strain evidence="1">NBL</strain>
    </source>
</reference>
<evidence type="ECO:0000313" key="1">
    <source>
        <dbReference type="EMBL" id="KAK3218595.1"/>
    </source>
</evidence>
<sequence>MAGTNNDITVLDRSSLFDYLINDVAPPCNFEVKCHHYNMGYYLSNGIYPQYATLMQTISQPSSIKEKIFAKHQEAARKDVERPFGVLQSRWHIVKRPARMWTARDLRKIMKTCIILHNMIIESEH</sequence>
<comment type="caution">
    <text evidence="1">The sequence shown here is derived from an EMBL/GenBank/DDBJ whole genome shotgun (WGS) entry which is preliminary data.</text>
</comment>
<dbReference type="AlphaFoldDB" id="A0AAE0AJ60"/>
<dbReference type="PANTHER" id="PTHR47150">
    <property type="entry name" value="OS12G0169200 PROTEIN"/>
    <property type="match status" value="1"/>
</dbReference>
<dbReference type="EMBL" id="JANJYJ010000004">
    <property type="protein sequence ID" value="KAK3218595.1"/>
    <property type="molecule type" value="Genomic_DNA"/>
</dbReference>
<accession>A0AAE0AJ60</accession>
<dbReference type="Pfam" id="PF04827">
    <property type="entry name" value="Plant_tran"/>
    <property type="match status" value="1"/>
</dbReference>
<evidence type="ECO:0000313" key="2">
    <source>
        <dbReference type="Proteomes" id="UP001281410"/>
    </source>
</evidence>
<dbReference type="Proteomes" id="UP001281410">
    <property type="component" value="Unassembled WGS sequence"/>
</dbReference>
<keyword evidence="2" id="KW-1185">Reference proteome</keyword>
<protein>
    <recommendedName>
        <fullName evidence="3">DDE Tnp4 domain-containing protein</fullName>
    </recommendedName>
</protein>
<proteinExistence type="predicted"/>
<evidence type="ECO:0008006" key="3">
    <source>
        <dbReference type="Google" id="ProtNLM"/>
    </source>
</evidence>
<dbReference type="PANTHER" id="PTHR47150:SF5">
    <property type="entry name" value="OS07G0546750 PROTEIN"/>
    <property type="match status" value="1"/>
</dbReference>
<name>A0AAE0AJ60_9ROSI</name>
<dbReference type="InterPro" id="IPR006912">
    <property type="entry name" value="Harbinger_derived_prot"/>
</dbReference>
<organism evidence="1 2">
    <name type="scientific">Dipteronia sinensis</name>
    <dbReference type="NCBI Taxonomy" id="43782"/>
    <lineage>
        <taxon>Eukaryota</taxon>
        <taxon>Viridiplantae</taxon>
        <taxon>Streptophyta</taxon>
        <taxon>Embryophyta</taxon>
        <taxon>Tracheophyta</taxon>
        <taxon>Spermatophyta</taxon>
        <taxon>Magnoliopsida</taxon>
        <taxon>eudicotyledons</taxon>
        <taxon>Gunneridae</taxon>
        <taxon>Pentapetalae</taxon>
        <taxon>rosids</taxon>
        <taxon>malvids</taxon>
        <taxon>Sapindales</taxon>
        <taxon>Sapindaceae</taxon>
        <taxon>Hippocastanoideae</taxon>
        <taxon>Acereae</taxon>
        <taxon>Dipteronia</taxon>
    </lineage>
</organism>